<proteinExistence type="predicted"/>
<comment type="caution">
    <text evidence="1">The sequence shown here is derived from an EMBL/GenBank/DDBJ whole genome shotgun (WGS) entry which is preliminary data.</text>
</comment>
<evidence type="ECO:0000313" key="1">
    <source>
        <dbReference type="EMBL" id="KAJ8635720.1"/>
    </source>
</evidence>
<protein>
    <submittedName>
        <fullName evidence="1">Uncharacterized protein</fullName>
    </submittedName>
</protein>
<name>A0ACC2LQW7_PERAE</name>
<evidence type="ECO:0000313" key="2">
    <source>
        <dbReference type="Proteomes" id="UP001234297"/>
    </source>
</evidence>
<dbReference type="EMBL" id="CM056811">
    <property type="protein sequence ID" value="KAJ8635720.1"/>
    <property type="molecule type" value="Genomic_DNA"/>
</dbReference>
<sequence length="81" mass="9235">MGREEKRVAGRDLCREVVAERTTGRLAESLQGLEVEKKRRKKKKSKQQLKLLLQVGARELDVGEKKKKEQQQQRGSCGSVT</sequence>
<keyword evidence="2" id="KW-1185">Reference proteome</keyword>
<organism evidence="1 2">
    <name type="scientific">Persea americana</name>
    <name type="common">Avocado</name>
    <dbReference type="NCBI Taxonomy" id="3435"/>
    <lineage>
        <taxon>Eukaryota</taxon>
        <taxon>Viridiplantae</taxon>
        <taxon>Streptophyta</taxon>
        <taxon>Embryophyta</taxon>
        <taxon>Tracheophyta</taxon>
        <taxon>Spermatophyta</taxon>
        <taxon>Magnoliopsida</taxon>
        <taxon>Magnoliidae</taxon>
        <taxon>Laurales</taxon>
        <taxon>Lauraceae</taxon>
        <taxon>Persea</taxon>
    </lineage>
</organism>
<accession>A0ACC2LQW7</accession>
<gene>
    <name evidence="1" type="ORF">MRB53_009987</name>
</gene>
<dbReference type="Proteomes" id="UP001234297">
    <property type="component" value="Chromosome 3"/>
</dbReference>
<reference evidence="1 2" key="1">
    <citation type="journal article" date="2022" name="Hortic Res">
        <title>A haplotype resolved chromosomal level avocado genome allows analysis of novel avocado genes.</title>
        <authorList>
            <person name="Nath O."/>
            <person name="Fletcher S.J."/>
            <person name="Hayward A."/>
            <person name="Shaw L.M."/>
            <person name="Masouleh A.K."/>
            <person name="Furtado A."/>
            <person name="Henry R.J."/>
            <person name="Mitter N."/>
        </authorList>
    </citation>
    <scope>NUCLEOTIDE SEQUENCE [LARGE SCALE GENOMIC DNA]</scope>
    <source>
        <strain evidence="2">cv. Hass</strain>
    </source>
</reference>